<feature type="transmembrane region" description="Helical" evidence="1">
    <location>
        <begin position="256"/>
        <end position="276"/>
    </location>
</feature>
<dbReference type="PANTHER" id="PTHR33698">
    <property type="entry name" value="NUCLEAR TRANSPORT FACTOR 2 (NTF2)-LIKE PROTEIN"/>
    <property type="match status" value="1"/>
</dbReference>
<gene>
    <name evidence="3" type="ORF">EUGRSUZ_E00649</name>
</gene>
<evidence type="ECO:0000259" key="2">
    <source>
        <dbReference type="Pfam" id="PF12680"/>
    </source>
</evidence>
<dbReference type="EMBL" id="KK198757">
    <property type="protein sequence ID" value="KCW72198.1"/>
    <property type="molecule type" value="Genomic_DNA"/>
</dbReference>
<keyword evidence="1" id="KW-1133">Transmembrane helix</keyword>
<dbReference type="InParanoid" id="A0A059C144"/>
<keyword evidence="1" id="KW-0472">Membrane</keyword>
<dbReference type="OMA" id="IGAANWH"/>
<feature type="transmembrane region" description="Helical" evidence="1">
    <location>
        <begin position="230"/>
        <end position="250"/>
    </location>
</feature>
<dbReference type="InterPro" id="IPR032710">
    <property type="entry name" value="NTF2-like_dom_sf"/>
</dbReference>
<dbReference type="SUPFAM" id="SSF54427">
    <property type="entry name" value="NTF2-like"/>
    <property type="match status" value="1"/>
</dbReference>
<name>A0A059C144_EUCGR</name>
<dbReference type="Gramene" id="KCW72198">
    <property type="protein sequence ID" value="KCW72198"/>
    <property type="gene ID" value="EUGRSUZ_E00649"/>
</dbReference>
<dbReference type="AlphaFoldDB" id="A0A059C144"/>
<reference evidence="3" key="1">
    <citation type="submission" date="2013-07" db="EMBL/GenBank/DDBJ databases">
        <title>The genome of Eucalyptus grandis.</title>
        <authorList>
            <person name="Schmutz J."/>
            <person name="Hayes R."/>
            <person name="Myburg A."/>
            <person name="Tuskan G."/>
            <person name="Grattapaglia D."/>
            <person name="Rokhsar D.S."/>
        </authorList>
    </citation>
    <scope>NUCLEOTIDE SEQUENCE</scope>
    <source>
        <tissue evidence="3">Leaf extractions</tissue>
    </source>
</reference>
<dbReference type="Gene3D" id="3.10.450.50">
    <property type="match status" value="1"/>
</dbReference>
<sequence>MARSITFSRFPWSHRACTNPTFGNGGTALANSAFERFQFARKEIETRGIQIHHRRQLTLSLTSRDDVPYTPRSYSPGERAKQLYEYINEKNLEALDEIISEDCCFEDFYFPTPFDGKKEILHFFEQLTSNMGKNVRFNLRNVGEDENSAWVNWHLEWSGDEIPFTRGCSFYEFSKDEERLVIRKAQVFVEWPIKPGGTVLILLKTITSLFDDFPEVSDRFLKSPRAIVQWAMRIYNMFLAPFISTLLANYMKSWKFTAPMLGYALQVIISVLKIFFK</sequence>
<proteinExistence type="predicted"/>
<protein>
    <recommendedName>
        <fullName evidence="2">SnoaL-like domain-containing protein</fullName>
    </recommendedName>
</protein>
<feature type="domain" description="SnoaL-like" evidence="2">
    <location>
        <begin position="81"/>
        <end position="176"/>
    </location>
</feature>
<dbReference type="Pfam" id="PF12680">
    <property type="entry name" value="SnoaL_2"/>
    <property type="match status" value="1"/>
</dbReference>
<keyword evidence="1" id="KW-0812">Transmembrane</keyword>
<dbReference type="PANTHER" id="PTHR33698:SF1">
    <property type="entry name" value="NUCLEAR TRANSPORT FACTOR 2 (NTF2) FAMILY PROTEIN"/>
    <property type="match status" value="1"/>
</dbReference>
<accession>A0A059C144</accession>
<dbReference type="InterPro" id="IPR037401">
    <property type="entry name" value="SnoaL-like"/>
</dbReference>
<evidence type="ECO:0000313" key="3">
    <source>
        <dbReference type="EMBL" id="KCW72198.1"/>
    </source>
</evidence>
<evidence type="ECO:0000256" key="1">
    <source>
        <dbReference type="SAM" id="Phobius"/>
    </source>
</evidence>
<organism evidence="3">
    <name type="scientific">Eucalyptus grandis</name>
    <name type="common">Flooded gum</name>
    <dbReference type="NCBI Taxonomy" id="71139"/>
    <lineage>
        <taxon>Eukaryota</taxon>
        <taxon>Viridiplantae</taxon>
        <taxon>Streptophyta</taxon>
        <taxon>Embryophyta</taxon>
        <taxon>Tracheophyta</taxon>
        <taxon>Spermatophyta</taxon>
        <taxon>Magnoliopsida</taxon>
        <taxon>eudicotyledons</taxon>
        <taxon>Gunneridae</taxon>
        <taxon>Pentapetalae</taxon>
        <taxon>rosids</taxon>
        <taxon>malvids</taxon>
        <taxon>Myrtales</taxon>
        <taxon>Myrtaceae</taxon>
        <taxon>Myrtoideae</taxon>
        <taxon>Eucalypteae</taxon>
        <taxon>Eucalyptus</taxon>
    </lineage>
</organism>